<protein>
    <submittedName>
        <fullName evidence="2">Uncharacterized protein</fullName>
    </submittedName>
</protein>
<dbReference type="GeneID" id="106672096"/>
<evidence type="ECO:0000313" key="2">
    <source>
        <dbReference type="EnsemblMetazoa" id="XP_014258725.1"/>
    </source>
</evidence>
<feature type="signal peptide" evidence="1">
    <location>
        <begin position="1"/>
        <end position="20"/>
    </location>
</feature>
<organism evidence="2 3">
    <name type="scientific">Cimex lectularius</name>
    <name type="common">Bed bug</name>
    <name type="synonym">Acanthia lectularia</name>
    <dbReference type="NCBI Taxonomy" id="79782"/>
    <lineage>
        <taxon>Eukaryota</taxon>
        <taxon>Metazoa</taxon>
        <taxon>Ecdysozoa</taxon>
        <taxon>Arthropoda</taxon>
        <taxon>Hexapoda</taxon>
        <taxon>Insecta</taxon>
        <taxon>Pterygota</taxon>
        <taxon>Neoptera</taxon>
        <taxon>Paraneoptera</taxon>
        <taxon>Hemiptera</taxon>
        <taxon>Heteroptera</taxon>
        <taxon>Panheteroptera</taxon>
        <taxon>Cimicomorpha</taxon>
        <taxon>Cimicidae</taxon>
        <taxon>Cimex</taxon>
    </lineage>
</organism>
<sequence length="120" mass="13935">MASAWLLFFFSCNFVLFSSALDQIALGKNSEVERNIKIEELLTLTRKMLQESIRKTSHVPLPEGLDGKQDSLYRLFFEQSREMAMRGRKGKRPTFKDLCCIHTWPPENLSEHTNASNRKK</sequence>
<dbReference type="EnsemblMetazoa" id="XM_014403239.1">
    <property type="protein sequence ID" value="XP_014258725.1"/>
    <property type="gene ID" value="LOC106672096"/>
</dbReference>
<dbReference type="KEGG" id="clec:106672096"/>
<name>A0A8I6S897_CIMLE</name>
<reference evidence="2" key="1">
    <citation type="submission" date="2022-01" db="UniProtKB">
        <authorList>
            <consortium name="EnsemblMetazoa"/>
        </authorList>
    </citation>
    <scope>IDENTIFICATION</scope>
</reference>
<dbReference type="RefSeq" id="XP_014258725.1">
    <property type="nucleotide sequence ID" value="XM_014403239.1"/>
</dbReference>
<dbReference type="Proteomes" id="UP000494040">
    <property type="component" value="Unassembled WGS sequence"/>
</dbReference>
<evidence type="ECO:0000313" key="3">
    <source>
        <dbReference type="Proteomes" id="UP000494040"/>
    </source>
</evidence>
<dbReference type="AlphaFoldDB" id="A0A8I6S897"/>
<evidence type="ECO:0000256" key="1">
    <source>
        <dbReference type="SAM" id="SignalP"/>
    </source>
</evidence>
<keyword evidence="1" id="KW-0732">Signal</keyword>
<feature type="chain" id="PRO_5035299928" evidence="1">
    <location>
        <begin position="21"/>
        <end position="120"/>
    </location>
</feature>
<keyword evidence="3" id="KW-1185">Reference proteome</keyword>
<proteinExistence type="predicted"/>
<accession>A0A8I6S897</accession>